<name>A0A397NIZ2_9SPHN</name>
<feature type="compositionally biased region" description="Pro residues" evidence="7">
    <location>
        <begin position="34"/>
        <end position="56"/>
    </location>
</feature>
<accession>A0A397NIZ2</accession>
<evidence type="ECO:0000256" key="6">
    <source>
        <dbReference type="PROSITE-ProRule" id="PRU01240"/>
    </source>
</evidence>
<keyword evidence="11" id="KW-1185">Reference proteome</keyword>
<dbReference type="PANTHER" id="PTHR43806:SF11">
    <property type="entry name" value="CEREVISIN-RELATED"/>
    <property type="match status" value="1"/>
</dbReference>
<dbReference type="InterPro" id="IPR036852">
    <property type="entry name" value="Peptidase_S8/S53_dom_sf"/>
</dbReference>
<evidence type="ECO:0000256" key="2">
    <source>
        <dbReference type="ARBA" id="ARBA00022670"/>
    </source>
</evidence>
<feature type="domain" description="Peptidase S8/S53" evidence="9">
    <location>
        <begin position="84"/>
        <end position="347"/>
    </location>
</feature>
<dbReference type="InterPro" id="IPR050131">
    <property type="entry name" value="Peptidase_S8_subtilisin-like"/>
</dbReference>
<feature type="active site" description="Charge relay system" evidence="6">
    <location>
        <position position="299"/>
    </location>
</feature>
<dbReference type="CDD" id="cd04848">
    <property type="entry name" value="Peptidases_S8_Autotransporter_serine_protease_like"/>
    <property type="match status" value="1"/>
</dbReference>
<evidence type="ECO:0000313" key="10">
    <source>
        <dbReference type="EMBL" id="RIA35499.1"/>
    </source>
</evidence>
<evidence type="ECO:0000313" key="11">
    <source>
        <dbReference type="Proteomes" id="UP000266568"/>
    </source>
</evidence>
<evidence type="ECO:0000256" key="5">
    <source>
        <dbReference type="ARBA" id="ARBA00022825"/>
    </source>
</evidence>
<dbReference type="EMBL" id="QXDC01000006">
    <property type="protein sequence ID" value="RIA35499.1"/>
    <property type="molecule type" value="Genomic_DNA"/>
</dbReference>
<dbReference type="Proteomes" id="UP000266568">
    <property type="component" value="Unassembled WGS sequence"/>
</dbReference>
<evidence type="ECO:0000256" key="1">
    <source>
        <dbReference type="ARBA" id="ARBA00011073"/>
    </source>
</evidence>
<protein>
    <submittedName>
        <fullName evidence="10">Subtilase family protein</fullName>
    </submittedName>
</protein>
<keyword evidence="4 6" id="KW-0378">Hydrolase</keyword>
<evidence type="ECO:0000256" key="8">
    <source>
        <dbReference type="SAM" id="SignalP"/>
    </source>
</evidence>
<evidence type="ECO:0000256" key="7">
    <source>
        <dbReference type="SAM" id="MobiDB-lite"/>
    </source>
</evidence>
<organism evidence="10 11">
    <name type="scientific">Hephaestia caeni</name>
    <dbReference type="NCBI Taxonomy" id="645617"/>
    <lineage>
        <taxon>Bacteria</taxon>
        <taxon>Pseudomonadati</taxon>
        <taxon>Pseudomonadota</taxon>
        <taxon>Alphaproteobacteria</taxon>
        <taxon>Sphingomonadales</taxon>
        <taxon>Sphingomonadaceae</taxon>
        <taxon>Hephaestia</taxon>
    </lineage>
</organism>
<sequence length="762" mass="77701">MLRKSRNLLVAIGISALSALTAACGGGGGVRSTPTPPRATPPPPPTPTPPPTPPPAAYDTAEYRATVGAVSMNALAAYQEGATGAGVKVGVIDSGIDLQSQEFPGRIDPASVDVAATRGLDDQGGHGTAVAFTIAGRRNGAGTHGVAFDSTLLVMRADAPGSCTTTGDDGGCTFDDDAIARGVDRVATNGARVINISLGGEAASPELVDAIRRATQQGVIIVISAGNDATPNPDPLAAVATTDAAHGMVIIAGSVGAADTLSDFSDKAGNGAAHYLAAVGEGVRAPDQNDTPFIWSGTSFAAPQIAGAVALLAQAFPNLSGAQIIQILYDSARDVGAPGVDSVYGHGVLDLTHAFQPLGGSSIAGTPSAVSLTTNATLSTPMGDAAQTGLGAVILDGFDRAFAIDLAHTIDTSGLAPTLTGALSTRERRLAGTLGATMVSLTIAPGAPMPSIVPTRLSPDDARQARAIAGLVTSRLGGEARFAIGFARSSATLTAQLAGRTEPAFLVASDPTREQGFASDIGGSAAIRQPFGGWGVTAAAESGAVLNRNDGALPAIADRYRRTGYDRFSIGIDRRVGALGATAAVARLDERDSVLGARFGGALGANRATSWFVDAGARWDAGGGWSVGGAMRLGWTRAEVRGGLDGAGRIHTSAFAADIGKQGVFGDDTVGLRIAQPLRVAKGGIDLTLPTHWDYATLAVDRWTTQRLNLAPTGREIDIEARYGRWLGAGWLDTNVFWRRDPANIADLPDDYGAAMRYSLNF</sequence>
<dbReference type="AlphaFoldDB" id="A0A397NIZ2"/>
<dbReference type="GO" id="GO:0004252">
    <property type="term" value="F:serine-type endopeptidase activity"/>
    <property type="evidence" value="ECO:0007669"/>
    <property type="project" value="UniProtKB-UniRule"/>
</dbReference>
<dbReference type="PANTHER" id="PTHR43806">
    <property type="entry name" value="PEPTIDASE S8"/>
    <property type="match status" value="1"/>
</dbReference>
<dbReference type="PROSITE" id="PS00138">
    <property type="entry name" value="SUBTILASE_SER"/>
    <property type="match status" value="1"/>
</dbReference>
<dbReference type="InterPro" id="IPR023828">
    <property type="entry name" value="Peptidase_S8_Ser-AS"/>
</dbReference>
<feature type="region of interest" description="Disordered" evidence="7">
    <location>
        <begin position="25"/>
        <end position="56"/>
    </location>
</feature>
<dbReference type="Gene3D" id="3.40.50.200">
    <property type="entry name" value="Peptidase S8/S53 domain"/>
    <property type="match status" value="1"/>
</dbReference>
<keyword evidence="3 8" id="KW-0732">Signal</keyword>
<feature type="active site" description="Charge relay system" evidence="6">
    <location>
        <position position="126"/>
    </location>
</feature>
<dbReference type="OrthoDB" id="5405281at2"/>
<feature type="signal peptide" evidence="8">
    <location>
        <begin position="1"/>
        <end position="22"/>
    </location>
</feature>
<dbReference type="SUPFAM" id="SSF52743">
    <property type="entry name" value="Subtilisin-like"/>
    <property type="match status" value="1"/>
</dbReference>
<keyword evidence="5 6" id="KW-0720">Serine protease</keyword>
<dbReference type="Pfam" id="PF00082">
    <property type="entry name" value="Peptidase_S8"/>
    <property type="match status" value="1"/>
</dbReference>
<feature type="active site" description="Charge relay system" evidence="6">
    <location>
        <position position="93"/>
    </location>
</feature>
<gene>
    <name evidence="10" type="ORF">DFR49_4279</name>
</gene>
<dbReference type="PROSITE" id="PS51257">
    <property type="entry name" value="PROKAR_LIPOPROTEIN"/>
    <property type="match status" value="1"/>
</dbReference>
<evidence type="ECO:0000256" key="4">
    <source>
        <dbReference type="ARBA" id="ARBA00022801"/>
    </source>
</evidence>
<evidence type="ECO:0000256" key="3">
    <source>
        <dbReference type="ARBA" id="ARBA00022729"/>
    </source>
</evidence>
<evidence type="ECO:0000259" key="9">
    <source>
        <dbReference type="Pfam" id="PF00082"/>
    </source>
</evidence>
<comment type="caution">
    <text evidence="10">The sequence shown here is derived from an EMBL/GenBank/DDBJ whole genome shotgun (WGS) entry which is preliminary data.</text>
</comment>
<proteinExistence type="inferred from homology"/>
<dbReference type="PROSITE" id="PS51892">
    <property type="entry name" value="SUBTILASE"/>
    <property type="match status" value="1"/>
</dbReference>
<dbReference type="InterPro" id="IPR034061">
    <property type="entry name" value="Peptidases_S8_Autotransporter"/>
</dbReference>
<reference evidence="10 11" key="1">
    <citation type="submission" date="2018-08" db="EMBL/GenBank/DDBJ databases">
        <title>Genomic Encyclopedia of Type Strains, Phase IV (KMG-IV): sequencing the most valuable type-strain genomes for metagenomic binning, comparative biology and taxonomic classification.</title>
        <authorList>
            <person name="Goeker M."/>
        </authorList>
    </citation>
    <scope>NUCLEOTIDE SEQUENCE [LARGE SCALE GENOMIC DNA]</scope>
    <source>
        <strain evidence="10 11">DSM 25527</strain>
    </source>
</reference>
<dbReference type="GO" id="GO:0006508">
    <property type="term" value="P:proteolysis"/>
    <property type="evidence" value="ECO:0007669"/>
    <property type="project" value="UniProtKB-KW"/>
</dbReference>
<keyword evidence="2 6" id="KW-0645">Protease</keyword>
<dbReference type="InterPro" id="IPR000209">
    <property type="entry name" value="Peptidase_S8/S53_dom"/>
</dbReference>
<comment type="similarity">
    <text evidence="1 6">Belongs to the peptidase S8 family.</text>
</comment>
<dbReference type="PRINTS" id="PR00723">
    <property type="entry name" value="SUBTILISIN"/>
</dbReference>
<feature type="chain" id="PRO_5017479229" evidence="8">
    <location>
        <begin position="23"/>
        <end position="762"/>
    </location>
</feature>
<dbReference type="InterPro" id="IPR015500">
    <property type="entry name" value="Peptidase_S8_subtilisin-rel"/>
</dbReference>